<proteinExistence type="predicted"/>
<name>A0A1I3WUM1_9GAMM</name>
<dbReference type="AlphaFoldDB" id="A0A1I3WUM1"/>
<dbReference type="RefSeq" id="WP_092513874.1">
    <property type="nucleotide sequence ID" value="NZ_CAWNQB010000009.1"/>
</dbReference>
<dbReference type="STRING" id="351675.SAMN05421680_12931"/>
<gene>
    <name evidence="2" type="ORF">SAMN05421680_12931</name>
    <name evidence="1" type="ORF">Xmau_03545</name>
</gene>
<dbReference type="Pfam" id="PF19267">
    <property type="entry name" value="CIS_spike_tip"/>
    <property type="match status" value="1"/>
</dbReference>
<protein>
    <submittedName>
        <fullName evidence="2">Uncharacterized protein</fullName>
    </submittedName>
</protein>
<sequence>MSKYIVIDNDALLFDTMFSHRLVTITGSAQIKGSGKANINNKKVCVLGDEKKISLDAVYIAPGFPIPGKGKVTISLLNADQQAIWCLSGQPVILVGQKFIASFTPTDLAKSPPPAQTPDIPAPTLGSGKFINSQMLVTVG</sequence>
<dbReference type="Proteomes" id="UP000224607">
    <property type="component" value="Unassembled WGS sequence"/>
</dbReference>
<reference evidence="1 4" key="3">
    <citation type="journal article" date="2017" name="Nat. Microbiol.">
        <title>Natural product diversity associated with the nematode symbionts Photorhabdus and Xenorhabdus.</title>
        <authorList>
            <person name="Tobias N.J."/>
            <person name="Wolff H."/>
            <person name="Djahanschiri B."/>
            <person name="Grundmann F."/>
            <person name="Kronenwerth M."/>
            <person name="Shi Y.M."/>
            <person name="Simonyi S."/>
            <person name="Grun P."/>
            <person name="Shapiro-Ilan D."/>
            <person name="Pidot S.J."/>
            <person name="Stinear T.P."/>
            <person name="Ebersberger I."/>
            <person name="Bode H.B."/>
        </authorList>
    </citation>
    <scope>NUCLEOTIDE SEQUENCE [LARGE SCALE GENOMIC DNA]</scope>
    <source>
        <strain evidence="1 4">DSM 17908</strain>
    </source>
</reference>
<reference evidence="3" key="1">
    <citation type="submission" date="2016-10" db="EMBL/GenBank/DDBJ databases">
        <authorList>
            <person name="Varghese N."/>
            <person name="Submissions S."/>
        </authorList>
    </citation>
    <scope>NUCLEOTIDE SEQUENCE [LARGE SCALE GENOMIC DNA]</scope>
    <source>
        <strain evidence="3">DSM 17908</strain>
    </source>
</reference>
<evidence type="ECO:0000313" key="1">
    <source>
        <dbReference type="EMBL" id="PHM38160.1"/>
    </source>
</evidence>
<evidence type="ECO:0000313" key="3">
    <source>
        <dbReference type="Proteomes" id="UP000198919"/>
    </source>
</evidence>
<dbReference type="EMBL" id="NITY01000017">
    <property type="protein sequence ID" value="PHM38160.1"/>
    <property type="molecule type" value="Genomic_DNA"/>
</dbReference>
<dbReference type="Proteomes" id="UP000198919">
    <property type="component" value="Unassembled WGS sequence"/>
</dbReference>
<dbReference type="EMBL" id="FORG01000029">
    <property type="protein sequence ID" value="SFK10849.1"/>
    <property type="molecule type" value="Genomic_DNA"/>
</dbReference>
<reference evidence="2" key="2">
    <citation type="submission" date="2016-10" db="EMBL/GenBank/DDBJ databases">
        <authorList>
            <person name="de Groot N.N."/>
        </authorList>
    </citation>
    <scope>NUCLEOTIDE SEQUENCE [LARGE SCALE GENOMIC DNA]</scope>
    <source>
        <strain evidence="2">DSM 17908</strain>
    </source>
</reference>
<keyword evidence="4" id="KW-1185">Reference proteome</keyword>
<evidence type="ECO:0000313" key="2">
    <source>
        <dbReference type="EMBL" id="SFK10849.1"/>
    </source>
</evidence>
<accession>A0A1I3WUM1</accession>
<dbReference type="OrthoDB" id="5518630at2"/>
<dbReference type="InterPro" id="IPR045362">
    <property type="entry name" value="CIS_spike_tip"/>
</dbReference>
<evidence type="ECO:0000313" key="4">
    <source>
        <dbReference type="Proteomes" id="UP000224607"/>
    </source>
</evidence>
<organism evidence="2 3">
    <name type="scientific">Xenorhabdus mauleonii</name>
    <dbReference type="NCBI Taxonomy" id="351675"/>
    <lineage>
        <taxon>Bacteria</taxon>
        <taxon>Pseudomonadati</taxon>
        <taxon>Pseudomonadota</taxon>
        <taxon>Gammaproteobacteria</taxon>
        <taxon>Enterobacterales</taxon>
        <taxon>Morganellaceae</taxon>
        <taxon>Xenorhabdus</taxon>
    </lineage>
</organism>